<feature type="compositionally biased region" description="Basic and acidic residues" evidence="1">
    <location>
        <begin position="1"/>
        <end position="32"/>
    </location>
</feature>
<feature type="compositionally biased region" description="Basic and acidic residues" evidence="1">
    <location>
        <begin position="380"/>
        <end position="414"/>
    </location>
</feature>
<keyword evidence="3" id="KW-1185">Reference proteome</keyword>
<feature type="compositionally biased region" description="Basic and acidic residues" evidence="1">
    <location>
        <begin position="355"/>
        <end position="373"/>
    </location>
</feature>
<feature type="compositionally biased region" description="Basic and acidic residues" evidence="1">
    <location>
        <begin position="185"/>
        <end position="196"/>
    </location>
</feature>
<dbReference type="EMBL" id="JAIWYP010000015">
    <property type="protein sequence ID" value="KAH3703771.1"/>
    <property type="molecule type" value="Genomic_DNA"/>
</dbReference>
<feature type="compositionally biased region" description="Polar residues" evidence="1">
    <location>
        <begin position="623"/>
        <end position="638"/>
    </location>
</feature>
<feature type="compositionally biased region" description="Basic and acidic residues" evidence="1">
    <location>
        <begin position="987"/>
        <end position="996"/>
    </location>
</feature>
<evidence type="ECO:0000313" key="3">
    <source>
        <dbReference type="Proteomes" id="UP000828390"/>
    </source>
</evidence>
<dbReference type="AlphaFoldDB" id="A0A9D4BQS9"/>
<dbReference type="Proteomes" id="UP000828390">
    <property type="component" value="Unassembled WGS sequence"/>
</dbReference>
<sequence>MDSERPFDEAGQDTYRDRNAGPEHLDANRSDLADDLTVPFPFDTQALTNNTNRSDNPPSPPVQTTPPPEKEPVTSLRGSSSSQVYAVSNPDIQRAQETSQYRQTSSKGGSQEVKFSAGSRKPASRDYQNQDLDNRAPTPYARSPKRDLPPSTPKWEPPREVTEKTASAKSKVTLPPQHPPLDTIHTPKPESREKAENGQIKRVYVESPSFTKEEEEEYRFVSSRLEDIEEKNTTTFREMDPNRRGYGGDDYTVASYGESRSRKVDSGRKGQSKDKPSERYENRNTNKRPVNGEKDRYEDRSEEMNGDSDFKGKNNRAGGSYKSGDGYDRLKQDRAEFDREPRREDETNLRGLRKQNTEMDERDLLLEAEYQRDLKRRIEKNKEKDLEPRYARRESYDKENDNPRDSLEYSQDRAGFARDSLDYNGFEQQDQWGNPPSNPYQEDMRYYQMELAKQDSKPDFYDADDVERMEIVNPKAPKYDYIEKNKQDYGMLPRKTYRDIEHKKKEEEEKLDHIFITPKVQPKKKHGAKKAQSAQPQHMGYQPPEQFPVGFKPSSAEELWAKRAAHLSDKKESAQGNKPTRELPGRSGPKRWNTNPQVKQAQRFEPPAPLPNQGQLFKPLNAYQPNQQTDDAGYSQNLGGYGTPTRLQPLENKPAPPVATELQPTAVQPSSPFRRHMELKPITQEIMTEDGQRISVDINLRLISPPPGQSGARSPPHHQHQLALVPVQDTQPPGDHHGYGVPYQMQDQYMQYDYGYQDDAGQYSYNTGAPEQALVPYHGEPRLTQEELELADPSGYSKRFNFYKDDEISNTELKSLEEGYAALYHKMKTKDPSEHPWYKVYNINDYKKMQREVRLNRGTLGPDLDTESYKDKMEKRHKQFEYARMVMEKNRQELGVKKPPKFPKQPEKPGEEGVKRKTALEYAKNVPKPQTKPRPNQYNSYEVAAQLTPGSPGRKGMNLSKNATPQGWTQTMEVIDIHTLEQRHLQERRTADKIRQNMDSVLSQKAH</sequence>
<feature type="region of interest" description="Disordered" evidence="1">
    <location>
        <begin position="891"/>
        <end position="968"/>
    </location>
</feature>
<feature type="compositionally biased region" description="Polar residues" evidence="1">
    <location>
        <begin position="76"/>
        <end position="86"/>
    </location>
</feature>
<dbReference type="Pfam" id="PF15261">
    <property type="entry name" value="JHY"/>
    <property type="match status" value="1"/>
</dbReference>
<comment type="caution">
    <text evidence="2">The sequence shown here is derived from an EMBL/GenBank/DDBJ whole genome shotgun (WGS) entry which is preliminary data.</text>
</comment>
<feature type="region of interest" description="Disordered" evidence="1">
    <location>
        <begin position="1"/>
        <end position="414"/>
    </location>
</feature>
<dbReference type="PANTHER" id="PTHR14726:SF1">
    <property type="entry name" value="JHY PROTEIN HOMOLOG"/>
    <property type="match status" value="1"/>
</dbReference>
<feature type="compositionally biased region" description="Basic and acidic residues" evidence="1">
    <location>
        <begin position="259"/>
        <end position="312"/>
    </location>
</feature>
<feature type="compositionally biased region" description="Polar residues" evidence="1">
    <location>
        <begin position="997"/>
        <end position="1007"/>
    </location>
</feature>
<evidence type="ECO:0000313" key="2">
    <source>
        <dbReference type="EMBL" id="KAH3703771.1"/>
    </source>
</evidence>
<reference evidence="2" key="2">
    <citation type="submission" date="2020-11" db="EMBL/GenBank/DDBJ databases">
        <authorList>
            <person name="McCartney M.A."/>
            <person name="Auch B."/>
            <person name="Kono T."/>
            <person name="Mallez S."/>
            <person name="Becker A."/>
            <person name="Gohl D.M."/>
            <person name="Silverstein K.A.T."/>
            <person name="Koren S."/>
            <person name="Bechman K.B."/>
            <person name="Herman A."/>
            <person name="Abrahante J.E."/>
            <person name="Garbe J."/>
        </authorList>
    </citation>
    <scope>NUCLEOTIDE SEQUENCE</scope>
    <source>
        <strain evidence="2">Duluth1</strain>
        <tissue evidence="2">Whole animal</tissue>
    </source>
</reference>
<dbReference type="GO" id="GO:0035082">
    <property type="term" value="P:axoneme assembly"/>
    <property type="evidence" value="ECO:0007669"/>
    <property type="project" value="TreeGrafter"/>
</dbReference>
<accession>A0A9D4BQS9</accession>
<feature type="region of interest" description="Disordered" evidence="1">
    <location>
        <begin position="512"/>
        <end position="667"/>
    </location>
</feature>
<dbReference type="InterPro" id="IPR027968">
    <property type="entry name" value="JHY"/>
</dbReference>
<feature type="compositionally biased region" description="Basic and acidic residues" evidence="1">
    <location>
        <begin position="325"/>
        <end position="348"/>
    </location>
</feature>
<feature type="region of interest" description="Disordered" evidence="1">
    <location>
        <begin position="987"/>
        <end position="1007"/>
    </location>
</feature>
<organism evidence="2 3">
    <name type="scientific">Dreissena polymorpha</name>
    <name type="common">Zebra mussel</name>
    <name type="synonym">Mytilus polymorpha</name>
    <dbReference type="NCBI Taxonomy" id="45954"/>
    <lineage>
        <taxon>Eukaryota</taxon>
        <taxon>Metazoa</taxon>
        <taxon>Spiralia</taxon>
        <taxon>Lophotrochozoa</taxon>
        <taxon>Mollusca</taxon>
        <taxon>Bivalvia</taxon>
        <taxon>Autobranchia</taxon>
        <taxon>Heteroconchia</taxon>
        <taxon>Euheterodonta</taxon>
        <taxon>Imparidentia</taxon>
        <taxon>Neoheterodontei</taxon>
        <taxon>Myida</taxon>
        <taxon>Dreissenoidea</taxon>
        <taxon>Dreissenidae</taxon>
        <taxon>Dreissena</taxon>
    </lineage>
</organism>
<feature type="compositionally biased region" description="Polar residues" evidence="1">
    <location>
        <begin position="959"/>
        <end position="968"/>
    </location>
</feature>
<gene>
    <name evidence="2" type="ORF">DPMN_078818</name>
</gene>
<feature type="compositionally biased region" description="Polar residues" evidence="1">
    <location>
        <begin position="95"/>
        <end position="109"/>
    </location>
</feature>
<evidence type="ECO:0000256" key="1">
    <source>
        <dbReference type="SAM" id="MobiDB-lite"/>
    </source>
</evidence>
<dbReference type="PANTHER" id="PTHR14726">
    <property type="entry name" value="JHY PROTEIN HOMOLOG"/>
    <property type="match status" value="1"/>
</dbReference>
<feature type="compositionally biased region" description="Pro residues" evidence="1">
    <location>
        <begin position="57"/>
        <end position="67"/>
    </location>
</feature>
<reference evidence="2" key="1">
    <citation type="journal article" date="2019" name="bioRxiv">
        <title>The Genome of the Zebra Mussel, Dreissena polymorpha: A Resource for Invasive Species Research.</title>
        <authorList>
            <person name="McCartney M.A."/>
            <person name="Auch B."/>
            <person name="Kono T."/>
            <person name="Mallez S."/>
            <person name="Zhang Y."/>
            <person name="Obille A."/>
            <person name="Becker A."/>
            <person name="Abrahante J.E."/>
            <person name="Garbe J."/>
            <person name="Badalamenti J.P."/>
            <person name="Herman A."/>
            <person name="Mangelson H."/>
            <person name="Liachko I."/>
            <person name="Sullivan S."/>
            <person name="Sone E.D."/>
            <person name="Koren S."/>
            <person name="Silverstein K.A.T."/>
            <person name="Beckman K.B."/>
            <person name="Gohl D.M."/>
        </authorList>
    </citation>
    <scope>NUCLEOTIDE SEQUENCE</scope>
    <source>
        <strain evidence="2">Duluth1</strain>
        <tissue evidence="2">Whole animal</tissue>
    </source>
</reference>
<feature type="compositionally biased region" description="Polar residues" evidence="1">
    <location>
        <begin position="45"/>
        <end position="56"/>
    </location>
</feature>
<name>A0A9D4BQS9_DREPO</name>
<feature type="compositionally biased region" description="Basic and acidic residues" evidence="1">
    <location>
        <begin position="904"/>
        <end position="919"/>
    </location>
</feature>
<protein>
    <submittedName>
        <fullName evidence="2">Uncharacterized protein</fullName>
    </submittedName>
</protein>
<feature type="compositionally biased region" description="Basic and acidic residues" evidence="1">
    <location>
        <begin position="566"/>
        <end position="584"/>
    </location>
</feature>
<proteinExistence type="predicted"/>
<feature type="compositionally biased region" description="Basic and acidic residues" evidence="1">
    <location>
        <begin position="224"/>
        <end position="247"/>
    </location>
</feature>